<gene>
    <name evidence="2" type="ORF">P7K49_032887</name>
</gene>
<reference evidence="2 3" key="1">
    <citation type="submission" date="2023-05" db="EMBL/GenBank/DDBJ databases">
        <title>B98-5 Cell Line De Novo Hybrid Assembly: An Optical Mapping Approach.</title>
        <authorList>
            <person name="Kananen K."/>
            <person name="Auerbach J.A."/>
            <person name="Kautto E."/>
            <person name="Blachly J.S."/>
        </authorList>
    </citation>
    <scope>NUCLEOTIDE SEQUENCE [LARGE SCALE GENOMIC DNA]</scope>
    <source>
        <strain evidence="2">B95-8</strain>
        <tissue evidence="2">Cell line</tissue>
    </source>
</reference>
<organism evidence="2 3">
    <name type="scientific">Saguinus oedipus</name>
    <name type="common">Cotton-top tamarin</name>
    <name type="synonym">Oedipomidas oedipus</name>
    <dbReference type="NCBI Taxonomy" id="9490"/>
    <lineage>
        <taxon>Eukaryota</taxon>
        <taxon>Metazoa</taxon>
        <taxon>Chordata</taxon>
        <taxon>Craniata</taxon>
        <taxon>Vertebrata</taxon>
        <taxon>Euteleostomi</taxon>
        <taxon>Mammalia</taxon>
        <taxon>Eutheria</taxon>
        <taxon>Euarchontoglires</taxon>
        <taxon>Primates</taxon>
        <taxon>Haplorrhini</taxon>
        <taxon>Platyrrhini</taxon>
        <taxon>Cebidae</taxon>
        <taxon>Callitrichinae</taxon>
        <taxon>Saguinus</taxon>
    </lineage>
</organism>
<evidence type="ECO:0000313" key="2">
    <source>
        <dbReference type="EMBL" id="KAK2086980.1"/>
    </source>
</evidence>
<dbReference type="Proteomes" id="UP001266305">
    <property type="component" value="Unassembled WGS sequence"/>
</dbReference>
<proteinExistence type="predicted"/>
<comment type="caution">
    <text evidence="2">The sequence shown here is derived from an EMBL/GenBank/DDBJ whole genome shotgun (WGS) entry which is preliminary data.</text>
</comment>
<protein>
    <submittedName>
        <fullName evidence="2">Uncharacterized protein</fullName>
    </submittedName>
</protein>
<name>A0ABQ9TR40_SAGOE</name>
<evidence type="ECO:0000256" key="1">
    <source>
        <dbReference type="SAM" id="MobiDB-lite"/>
    </source>
</evidence>
<evidence type="ECO:0000313" key="3">
    <source>
        <dbReference type="Proteomes" id="UP001266305"/>
    </source>
</evidence>
<dbReference type="EMBL" id="JASSZA010000019">
    <property type="protein sequence ID" value="KAK2086980.1"/>
    <property type="molecule type" value="Genomic_DNA"/>
</dbReference>
<keyword evidence="3" id="KW-1185">Reference proteome</keyword>
<feature type="region of interest" description="Disordered" evidence="1">
    <location>
        <begin position="1"/>
        <end position="28"/>
    </location>
</feature>
<sequence>MGHSRGAQPCVAGGTEPSCPTAVTPTFNTPQDTLRAQVLRSRRQRRVEDGAQGPSWLLRHRVGSAAPTLASAAERAILGPRLVACGREERRLPTPLGRG</sequence>
<accession>A0ABQ9TR40</accession>